<accession>A0A4R3VDC5</accession>
<reference evidence="3 4" key="1">
    <citation type="submission" date="2019-03" db="EMBL/GenBank/DDBJ databases">
        <title>Genomic Encyclopedia of Type Strains, Phase IV (KMG-IV): sequencing the most valuable type-strain genomes for metagenomic binning, comparative biology and taxonomic classification.</title>
        <authorList>
            <person name="Goeker M."/>
        </authorList>
    </citation>
    <scope>NUCLEOTIDE SEQUENCE [LARGE SCALE GENOMIC DNA]</scope>
    <source>
        <strain evidence="3 4">DSM 100048</strain>
    </source>
</reference>
<gene>
    <name evidence="3" type="ORF">EV686_102361</name>
</gene>
<feature type="chain" id="PRO_5020212294" description="ABC-type transport auxiliary lipoprotein component domain-containing protein" evidence="1">
    <location>
        <begin position="25"/>
        <end position="218"/>
    </location>
</feature>
<keyword evidence="4" id="KW-1185">Reference proteome</keyword>
<comment type="caution">
    <text evidence="3">The sequence shown here is derived from an EMBL/GenBank/DDBJ whole genome shotgun (WGS) entry which is preliminary data.</text>
</comment>
<dbReference type="EMBL" id="SMBX01000002">
    <property type="protein sequence ID" value="TCV01648.1"/>
    <property type="molecule type" value="Genomic_DNA"/>
</dbReference>
<sequence>MKQSFRLLAAIPALLLAACATTPASRYFSLVSPQNGQSASGRAAASQAIAIHLQPVGLPAQVDRPQIVLSRPDSDALLLLLNESVWAAPLADEIRQALSLSLADRLDALSIDGMRAPQGLAVWTIGFTVNRFEMRNGDGATLEATWRLSPPSATTGARFCRAMATQPVDTAGVEPLVEAQKALLERFSQAIASSVKGEALSRDAGLQSLRCSTASAAG</sequence>
<proteinExistence type="predicted"/>
<dbReference type="RefSeq" id="WP_165972511.1">
    <property type="nucleotide sequence ID" value="NZ_JBHRVM010000001.1"/>
</dbReference>
<evidence type="ECO:0000313" key="4">
    <source>
        <dbReference type="Proteomes" id="UP000294692"/>
    </source>
</evidence>
<feature type="domain" description="ABC-type transport auxiliary lipoprotein component" evidence="2">
    <location>
        <begin position="37"/>
        <end position="192"/>
    </location>
</feature>
<dbReference type="Proteomes" id="UP000294692">
    <property type="component" value="Unassembled WGS sequence"/>
</dbReference>
<protein>
    <recommendedName>
        <fullName evidence="2">ABC-type transport auxiliary lipoprotein component domain-containing protein</fullName>
    </recommendedName>
</protein>
<evidence type="ECO:0000256" key="1">
    <source>
        <dbReference type="SAM" id="SignalP"/>
    </source>
</evidence>
<organism evidence="3 4">
    <name type="scientific">Paracandidimonas soli</name>
    <dbReference type="NCBI Taxonomy" id="1917182"/>
    <lineage>
        <taxon>Bacteria</taxon>
        <taxon>Pseudomonadati</taxon>
        <taxon>Pseudomonadota</taxon>
        <taxon>Betaproteobacteria</taxon>
        <taxon>Burkholderiales</taxon>
        <taxon>Alcaligenaceae</taxon>
        <taxon>Paracandidimonas</taxon>
    </lineage>
</organism>
<name>A0A4R3VDC5_9BURK</name>
<dbReference type="SUPFAM" id="SSF159594">
    <property type="entry name" value="XCC0632-like"/>
    <property type="match status" value="1"/>
</dbReference>
<evidence type="ECO:0000259" key="2">
    <source>
        <dbReference type="Pfam" id="PF03886"/>
    </source>
</evidence>
<dbReference type="Pfam" id="PF03886">
    <property type="entry name" value="ABC_trans_aux"/>
    <property type="match status" value="1"/>
</dbReference>
<dbReference type="Gene3D" id="3.40.50.10610">
    <property type="entry name" value="ABC-type transport auxiliary lipoprotein component"/>
    <property type="match status" value="1"/>
</dbReference>
<dbReference type="InterPro" id="IPR005586">
    <property type="entry name" value="ABC_trans_aux"/>
</dbReference>
<keyword evidence="1" id="KW-0732">Signal</keyword>
<dbReference type="AlphaFoldDB" id="A0A4R3VDC5"/>
<dbReference type="PROSITE" id="PS51257">
    <property type="entry name" value="PROKAR_LIPOPROTEIN"/>
    <property type="match status" value="1"/>
</dbReference>
<feature type="signal peptide" evidence="1">
    <location>
        <begin position="1"/>
        <end position="24"/>
    </location>
</feature>
<evidence type="ECO:0000313" key="3">
    <source>
        <dbReference type="EMBL" id="TCV01648.1"/>
    </source>
</evidence>